<feature type="domain" description="Fibronectin type-III" evidence="24">
    <location>
        <begin position="405"/>
        <end position="497"/>
    </location>
</feature>
<dbReference type="InterPro" id="IPR001660">
    <property type="entry name" value="SAM"/>
</dbReference>
<protein>
    <recommendedName>
        <fullName evidence="18">Ephrin type-A receptor 10</fullName>
        <ecNumber evidence="2">2.7.10.1</ecNumber>
    </recommendedName>
</protein>
<dbReference type="FunFam" id="1.10.510.10:FF:000360">
    <property type="entry name" value="Ephrin type-A receptor 10"/>
    <property type="match status" value="1"/>
</dbReference>
<dbReference type="PROSITE" id="PS50011">
    <property type="entry name" value="PROTEIN_KINASE_DOM"/>
    <property type="match status" value="1"/>
</dbReference>
<keyword evidence="7" id="KW-0677">Repeat</keyword>
<evidence type="ECO:0000259" key="22">
    <source>
        <dbReference type="PROSITE" id="PS50011"/>
    </source>
</evidence>
<dbReference type="FunFam" id="2.60.120.260:FF:000001">
    <property type="entry name" value="Ephrin type-A receptor 7"/>
    <property type="match status" value="1"/>
</dbReference>
<evidence type="ECO:0000256" key="5">
    <source>
        <dbReference type="ARBA" id="ARBA00022692"/>
    </source>
</evidence>
<dbReference type="SUPFAM" id="SSF56112">
    <property type="entry name" value="Protein kinase-like (PK-like)"/>
    <property type="match status" value="1"/>
</dbReference>
<organism evidence="26 27">
    <name type="scientific">Podiceps cristatus</name>
    <name type="common">Great crested grebe</name>
    <dbReference type="NCBI Taxonomy" id="345573"/>
    <lineage>
        <taxon>Eukaryota</taxon>
        <taxon>Metazoa</taxon>
        <taxon>Chordata</taxon>
        <taxon>Craniata</taxon>
        <taxon>Vertebrata</taxon>
        <taxon>Euteleostomi</taxon>
        <taxon>Archelosauria</taxon>
        <taxon>Archosauria</taxon>
        <taxon>Dinosauria</taxon>
        <taxon>Saurischia</taxon>
        <taxon>Theropoda</taxon>
        <taxon>Coelurosauria</taxon>
        <taxon>Aves</taxon>
        <taxon>Neognathae</taxon>
        <taxon>Neoaves</taxon>
        <taxon>Mirandornithes</taxon>
        <taxon>Podicipediformes</taxon>
        <taxon>Podicipedidae</taxon>
        <taxon>Podiceps</taxon>
    </lineage>
</organism>
<dbReference type="InterPro" id="IPR008979">
    <property type="entry name" value="Galactose-bd-like_sf"/>
</dbReference>
<dbReference type="InterPro" id="IPR001245">
    <property type="entry name" value="Ser-Thr/Tyr_kinase_cat_dom"/>
</dbReference>
<dbReference type="FunFam" id="2.60.40.10:FF:001125">
    <property type="entry name" value="Ephrin type-A receptor 10"/>
    <property type="match status" value="1"/>
</dbReference>
<dbReference type="FunFam" id="2.60.40.1770:FF:000001">
    <property type="entry name" value="Ephrin type-A receptor 5"/>
    <property type="match status" value="1"/>
</dbReference>
<dbReference type="EC" id="2.7.10.1" evidence="2"/>
<dbReference type="CDD" id="cd09549">
    <property type="entry name" value="SAM_EPH-A10"/>
    <property type="match status" value="1"/>
</dbReference>
<sequence length="972" mass="107904">VVLLDSKESQAELGWTSHPSNGWEEISGVDENYKPIRTYQVCNVMEPNQNNWLQTGWIARRDGQRIFIELKFTLRDCNSIPGVTGTCKETFNLYYVESDSDLGRSIRESKHTKIDTIAADESFTQGDLGERKMKLNTELREIGHLSKRGFHLGFQDVGACVALVSVRVYYKKCLATVQNLAVFPDTVAETAFATLVEVKGNCVAHAEVDVDNPPRMHCSAEGEWLVPIGKCTCGPGFEEKDGGCRACLPGFYKLSLRLPLCSPCPEHSFTHEEASTFCSCQKNYSRSPSDPPSASCTRPPSAPRNLVYSLRQSSLVLQWSAPADAGGRSDLTYSLWCGRSCSQKALIKIGNSNIGCPLETKKWISFFSSMPVCGTISYSQGLEAAEGAAPRSPAAFLSAFSALTPVTNIRTDKVDQKSISLSWQEPGFPSDNGTEYEVKYYEKDQRDQSYSTVKTTSTAVTVNNLKPGTLYIFQIRTSSSTDYGNYSPSIEVETLAERHVAEPLCFPPTVTVASSEQNPVLIIAVVAIAGLTVLVSMVIGVMVWRRQCGYSKASQDGDEELYFHFKIPTRRTYIDPDTCEDPMQAVHLFAKELDNASIKIERIIGTGKFLLDVPSVAGEFGEICRGCLKLPSKRELPVAIQTLRAGCSEKQQRSFLAEACTMGQFDHSNVIRLEGVITRGSTMMIVMEYMGNGVLDSFLRKHEGQFTATQLICMLQGIASGMKYLAEMGYIHKSLAAHKVLVNSSLACKITGFRRPQEDKMETIFSTMHGKSLVLWSAPEAIQYHHFSPASDVWSFGIVMWEVMSYGERPYWDMSNQDVMKAVEDGFRLPAPVNCQPPLHQLMLDCWQKDRSQRPKFSHIHNVLSKMVQSPEPPKCPSSMCTSTSIPLTERTFSAFPSFSSVGEWLEAIEMGRYKDNFTAAGYCYLESVARMTAQDVLSLGITLVEHQKTILSGIQTLRAQVIRMHGRGVQV</sequence>
<keyword evidence="10 19" id="KW-0067">ATP-binding</keyword>
<dbReference type="CDD" id="cd10487">
    <property type="entry name" value="EphR_LBD_A10"/>
    <property type="match status" value="1"/>
</dbReference>
<evidence type="ECO:0000256" key="19">
    <source>
        <dbReference type="PIRSR" id="PIRSR000666-2"/>
    </source>
</evidence>
<keyword evidence="20" id="KW-1015">Disulfide bond</keyword>
<evidence type="ECO:0000256" key="8">
    <source>
        <dbReference type="ARBA" id="ARBA00022741"/>
    </source>
</evidence>
<evidence type="ECO:0000259" key="24">
    <source>
        <dbReference type="PROSITE" id="PS50853"/>
    </source>
</evidence>
<dbReference type="SMART" id="SM00615">
    <property type="entry name" value="EPH_lbd"/>
    <property type="match status" value="1"/>
</dbReference>
<proteinExistence type="predicted"/>
<dbReference type="SMART" id="SM00060">
    <property type="entry name" value="FN3"/>
    <property type="match status" value="1"/>
</dbReference>
<evidence type="ECO:0000256" key="20">
    <source>
        <dbReference type="PIRSR" id="PIRSR000666-3"/>
    </source>
</evidence>
<dbReference type="InterPro" id="IPR027936">
    <property type="entry name" value="Eph_TM"/>
</dbReference>
<dbReference type="PROSITE" id="PS00791">
    <property type="entry name" value="RECEPTOR_TYR_KIN_V_2"/>
    <property type="match status" value="1"/>
</dbReference>
<feature type="transmembrane region" description="Helical" evidence="21">
    <location>
        <begin position="520"/>
        <end position="544"/>
    </location>
</feature>
<evidence type="ECO:0000256" key="9">
    <source>
        <dbReference type="ARBA" id="ARBA00022777"/>
    </source>
</evidence>
<dbReference type="PIRSF" id="PIRSF000666">
    <property type="entry name" value="TyrPK_ephrin_receptor"/>
    <property type="match status" value="1"/>
</dbReference>
<dbReference type="GO" id="GO:0005886">
    <property type="term" value="C:plasma membrane"/>
    <property type="evidence" value="ECO:0007669"/>
    <property type="project" value="UniProtKB-SubCell"/>
</dbReference>
<dbReference type="Gene3D" id="1.10.510.10">
    <property type="entry name" value="Transferase(Phosphotransferase) domain 1"/>
    <property type="match status" value="1"/>
</dbReference>
<dbReference type="Gene3D" id="2.60.40.1770">
    <property type="entry name" value="ephrin a2 ectodomain"/>
    <property type="match status" value="1"/>
</dbReference>
<dbReference type="InterPro" id="IPR000719">
    <property type="entry name" value="Prot_kinase_dom"/>
</dbReference>
<dbReference type="InterPro" id="IPR050449">
    <property type="entry name" value="Ephrin_rcpt_TKs"/>
</dbReference>
<dbReference type="Gene3D" id="2.10.50.10">
    <property type="entry name" value="Tumor Necrosis Factor Receptor, subunit A, domain 2"/>
    <property type="match status" value="1"/>
</dbReference>
<evidence type="ECO:0000256" key="18">
    <source>
        <dbReference type="ARBA" id="ARBA00071280"/>
    </source>
</evidence>
<keyword evidence="8 19" id="KW-0547">Nucleotide-binding</keyword>
<dbReference type="InterPro" id="IPR013783">
    <property type="entry name" value="Ig-like_fold"/>
</dbReference>
<keyword evidence="3" id="KW-1003">Cell membrane</keyword>
<comment type="subcellular location">
    <subcellularLocation>
        <location evidence="1">Cell membrane</location>
        <topology evidence="1">Single-pass membrane protein</topology>
    </subcellularLocation>
</comment>
<dbReference type="GO" id="GO:0005005">
    <property type="term" value="F:transmembrane-ephrin receptor activity"/>
    <property type="evidence" value="ECO:0007669"/>
    <property type="project" value="TreeGrafter"/>
</dbReference>
<keyword evidence="9" id="KW-0418">Kinase</keyword>
<gene>
    <name evidence="26" type="ORF">N338_10636</name>
</gene>
<evidence type="ECO:0000256" key="21">
    <source>
        <dbReference type="SAM" id="Phobius"/>
    </source>
</evidence>
<dbReference type="SMART" id="SM00454">
    <property type="entry name" value="SAM"/>
    <property type="match status" value="1"/>
</dbReference>
<dbReference type="SMART" id="SM01411">
    <property type="entry name" value="Ephrin_rec_like"/>
    <property type="match status" value="1"/>
</dbReference>
<feature type="disulfide bond" evidence="20">
    <location>
        <begin position="42"/>
        <end position="160"/>
    </location>
</feature>
<feature type="non-terminal residue" evidence="26">
    <location>
        <position position="972"/>
    </location>
</feature>
<evidence type="ECO:0000256" key="4">
    <source>
        <dbReference type="ARBA" id="ARBA00022679"/>
    </source>
</evidence>
<evidence type="ECO:0000256" key="13">
    <source>
        <dbReference type="ARBA" id="ARBA00023137"/>
    </source>
</evidence>
<evidence type="ECO:0000313" key="26">
    <source>
        <dbReference type="EMBL" id="KFZ68428.1"/>
    </source>
</evidence>
<dbReference type="InterPro" id="IPR036116">
    <property type="entry name" value="FN3_sf"/>
</dbReference>
<dbReference type="CDD" id="cd00063">
    <property type="entry name" value="FN3"/>
    <property type="match status" value="1"/>
</dbReference>
<dbReference type="FunFam" id="1.10.150.50:FF:000066">
    <property type="entry name" value="ephrin type-A receptor 10"/>
    <property type="match status" value="1"/>
</dbReference>
<dbReference type="PROSITE" id="PS50105">
    <property type="entry name" value="SAM_DOMAIN"/>
    <property type="match status" value="1"/>
</dbReference>
<dbReference type="GO" id="GO:0007411">
    <property type="term" value="P:axon guidance"/>
    <property type="evidence" value="ECO:0007669"/>
    <property type="project" value="TreeGrafter"/>
</dbReference>
<dbReference type="SUPFAM" id="SSF49265">
    <property type="entry name" value="Fibronectin type III"/>
    <property type="match status" value="1"/>
</dbReference>
<evidence type="ECO:0000256" key="2">
    <source>
        <dbReference type="ARBA" id="ARBA00011902"/>
    </source>
</evidence>
<dbReference type="GO" id="GO:0030425">
    <property type="term" value="C:dendrite"/>
    <property type="evidence" value="ECO:0007669"/>
    <property type="project" value="TreeGrafter"/>
</dbReference>
<evidence type="ECO:0000256" key="16">
    <source>
        <dbReference type="ARBA" id="ARBA00051243"/>
    </source>
</evidence>
<keyword evidence="15" id="KW-0325">Glycoprotein</keyword>
<dbReference type="SUPFAM" id="SSF47769">
    <property type="entry name" value="SAM/Pointed domain"/>
    <property type="match status" value="1"/>
</dbReference>
<feature type="domain" description="SAM" evidence="23">
    <location>
        <begin position="897"/>
        <end position="961"/>
    </location>
</feature>
<dbReference type="PROSITE" id="PS51550">
    <property type="entry name" value="EPH_LBD"/>
    <property type="match status" value="1"/>
</dbReference>
<dbReference type="Gene3D" id="1.10.150.50">
    <property type="entry name" value="Transcription Factor, Ets-1"/>
    <property type="match status" value="1"/>
</dbReference>
<evidence type="ECO:0000256" key="14">
    <source>
        <dbReference type="ARBA" id="ARBA00023170"/>
    </source>
</evidence>
<feature type="domain" description="Protein kinase" evidence="22">
    <location>
        <begin position="609"/>
        <end position="864"/>
    </location>
</feature>
<keyword evidence="6" id="KW-0732">Signal</keyword>
<dbReference type="AlphaFoldDB" id="A0A094LAR2"/>
<dbReference type="Pfam" id="PF14575">
    <property type="entry name" value="EphA2_TM"/>
    <property type="match status" value="1"/>
</dbReference>
<dbReference type="FunFam" id="3.30.200.20:FF:000505">
    <property type="entry name" value="ephrin type-A receptor 10"/>
    <property type="match status" value="1"/>
</dbReference>
<evidence type="ECO:0000256" key="10">
    <source>
        <dbReference type="ARBA" id="ARBA00022840"/>
    </source>
</evidence>
<evidence type="ECO:0000256" key="6">
    <source>
        <dbReference type="ARBA" id="ARBA00022729"/>
    </source>
</evidence>
<dbReference type="Pfam" id="PF01404">
    <property type="entry name" value="Ephrin_lbd"/>
    <property type="match status" value="1"/>
</dbReference>
<name>A0A094LAR2_PODCR</name>
<dbReference type="Gene3D" id="2.60.40.10">
    <property type="entry name" value="Immunoglobulins"/>
    <property type="match status" value="2"/>
</dbReference>
<feature type="disulfide bond" evidence="20">
    <location>
        <begin position="77"/>
        <end position="87"/>
    </location>
</feature>
<dbReference type="Pfam" id="PF00041">
    <property type="entry name" value="fn3"/>
    <property type="match status" value="1"/>
</dbReference>
<feature type="domain" description="Eph LBD" evidence="25">
    <location>
        <begin position="1"/>
        <end position="178"/>
    </location>
</feature>
<keyword evidence="12 21" id="KW-0472">Membrane</keyword>
<feature type="non-terminal residue" evidence="26">
    <location>
        <position position="1"/>
    </location>
</feature>
<keyword evidence="5 21" id="KW-0812">Transmembrane</keyword>
<dbReference type="PRINTS" id="PR00109">
    <property type="entry name" value="TYRKINASE"/>
</dbReference>
<feature type="binding site" evidence="19">
    <location>
        <begin position="604"/>
        <end position="623"/>
    </location>
    <ligand>
        <name>ATP</name>
        <dbReference type="ChEBI" id="CHEBI:30616"/>
    </ligand>
</feature>
<evidence type="ECO:0000256" key="17">
    <source>
        <dbReference type="ARBA" id="ARBA00054353"/>
    </source>
</evidence>
<dbReference type="Gene3D" id="3.30.200.20">
    <property type="entry name" value="Phosphorylase Kinase, domain 1"/>
    <property type="match status" value="1"/>
</dbReference>
<comment type="catalytic activity">
    <reaction evidence="16">
        <text>L-tyrosyl-[protein] + ATP = O-phospho-L-tyrosyl-[protein] + ADP + H(+)</text>
        <dbReference type="Rhea" id="RHEA:10596"/>
        <dbReference type="Rhea" id="RHEA-COMP:10136"/>
        <dbReference type="Rhea" id="RHEA-COMP:20101"/>
        <dbReference type="ChEBI" id="CHEBI:15378"/>
        <dbReference type="ChEBI" id="CHEBI:30616"/>
        <dbReference type="ChEBI" id="CHEBI:46858"/>
        <dbReference type="ChEBI" id="CHEBI:61978"/>
        <dbReference type="ChEBI" id="CHEBI:456216"/>
        <dbReference type="EC" id="2.7.10.1"/>
    </reaction>
</comment>
<dbReference type="Pfam" id="PF25599">
    <property type="entry name" value="Ephrin_CRD"/>
    <property type="match status" value="1"/>
</dbReference>
<dbReference type="InterPro" id="IPR001090">
    <property type="entry name" value="Ephrin_rcpt_lig-bd_dom"/>
</dbReference>
<dbReference type="InterPro" id="IPR013761">
    <property type="entry name" value="SAM/pointed_sf"/>
</dbReference>
<dbReference type="Pfam" id="PF07714">
    <property type="entry name" value="PK_Tyr_Ser-Thr"/>
    <property type="match status" value="1"/>
</dbReference>
<evidence type="ECO:0000259" key="23">
    <source>
        <dbReference type="PROSITE" id="PS50105"/>
    </source>
</evidence>
<dbReference type="PROSITE" id="PS50853">
    <property type="entry name" value="FN3"/>
    <property type="match status" value="1"/>
</dbReference>
<dbReference type="GO" id="GO:0005524">
    <property type="term" value="F:ATP binding"/>
    <property type="evidence" value="ECO:0007669"/>
    <property type="project" value="UniProtKB-KW"/>
</dbReference>
<dbReference type="PANTHER" id="PTHR46877:SF16">
    <property type="entry name" value="EPHRIN TYPE-A RECEPTOR 10"/>
    <property type="match status" value="1"/>
</dbReference>
<evidence type="ECO:0000256" key="11">
    <source>
        <dbReference type="ARBA" id="ARBA00022989"/>
    </source>
</evidence>
<reference evidence="26 27" key="1">
    <citation type="submission" date="2014-04" db="EMBL/GenBank/DDBJ databases">
        <title>Genome evolution of avian class.</title>
        <authorList>
            <person name="Zhang G."/>
            <person name="Li C."/>
        </authorList>
    </citation>
    <scope>NUCLEOTIDE SEQUENCE [LARGE SCALE GENOMIC DNA]</scope>
    <source>
        <strain evidence="26">BGI_N338</strain>
    </source>
</reference>
<dbReference type="InterPro" id="IPR016257">
    <property type="entry name" value="Tyr_kinase_ephrin_rcpt"/>
</dbReference>
<evidence type="ECO:0000259" key="25">
    <source>
        <dbReference type="PROSITE" id="PS51550"/>
    </source>
</evidence>
<dbReference type="SUPFAM" id="SSF49785">
    <property type="entry name" value="Galactose-binding domain-like"/>
    <property type="match status" value="1"/>
</dbReference>
<evidence type="ECO:0000256" key="15">
    <source>
        <dbReference type="ARBA" id="ARBA00023180"/>
    </source>
</evidence>
<dbReference type="OrthoDB" id="4062651at2759"/>
<dbReference type="InterPro" id="IPR001426">
    <property type="entry name" value="Tyr_kinase_rcpt_V_CS"/>
</dbReference>
<dbReference type="Proteomes" id="UP000053854">
    <property type="component" value="Unassembled WGS sequence"/>
</dbReference>
<keyword evidence="13" id="KW-0829">Tyrosine-protein kinase</keyword>
<evidence type="ECO:0000256" key="7">
    <source>
        <dbReference type="ARBA" id="ARBA00022737"/>
    </source>
</evidence>
<keyword evidence="27" id="KW-1185">Reference proteome</keyword>
<evidence type="ECO:0000313" key="27">
    <source>
        <dbReference type="Proteomes" id="UP000053854"/>
    </source>
</evidence>
<dbReference type="FunFam" id="2.10.50.10:FF:000001">
    <property type="entry name" value="Ephrin type-A receptor 5"/>
    <property type="match status" value="1"/>
</dbReference>
<dbReference type="Pfam" id="PF00536">
    <property type="entry name" value="SAM_1"/>
    <property type="match status" value="1"/>
</dbReference>
<accession>A0A094LAR2</accession>
<dbReference type="CDD" id="cd05064">
    <property type="entry name" value="PTKc_EphR_A10"/>
    <property type="match status" value="1"/>
</dbReference>
<keyword evidence="4" id="KW-0808">Transferase</keyword>
<dbReference type="InterPro" id="IPR003961">
    <property type="entry name" value="FN3_dom"/>
</dbReference>
<evidence type="ECO:0000256" key="1">
    <source>
        <dbReference type="ARBA" id="ARBA00004162"/>
    </source>
</evidence>
<evidence type="ECO:0000256" key="3">
    <source>
        <dbReference type="ARBA" id="ARBA00022475"/>
    </source>
</evidence>
<dbReference type="InterPro" id="IPR011009">
    <property type="entry name" value="Kinase-like_dom_sf"/>
</dbReference>
<keyword evidence="11 21" id="KW-1133">Transmembrane helix</keyword>
<comment type="function">
    <text evidence="17">Receptor for members of the ephrin-A family. Binds to EFNA3, EFNA4 and EFNA5.</text>
</comment>
<evidence type="ECO:0000256" key="12">
    <source>
        <dbReference type="ARBA" id="ARBA00023136"/>
    </source>
</evidence>
<dbReference type="PANTHER" id="PTHR46877">
    <property type="entry name" value="EPH RECEPTOR A5"/>
    <property type="match status" value="1"/>
</dbReference>
<keyword evidence="14 26" id="KW-0675">Receptor</keyword>
<dbReference type="Gene3D" id="2.60.120.260">
    <property type="entry name" value="Galactose-binding domain-like"/>
    <property type="match status" value="1"/>
</dbReference>
<dbReference type="EMBL" id="KL284997">
    <property type="protein sequence ID" value="KFZ68428.1"/>
    <property type="molecule type" value="Genomic_DNA"/>
</dbReference>